<name>A0A2W5STG1_VARPD</name>
<feature type="transmembrane region" description="Helical" evidence="1">
    <location>
        <begin position="56"/>
        <end position="78"/>
    </location>
</feature>
<organism evidence="2 3">
    <name type="scientific">Variovorax paradoxus</name>
    <dbReference type="NCBI Taxonomy" id="34073"/>
    <lineage>
        <taxon>Bacteria</taxon>
        <taxon>Pseudomonadati</taxon>
        <taxon>Pseudomonadota</taxon>
        <taxon>Betaproteobacteria</taxon>
        <taxon>Burkholderiales</taxon>
        <taxon>Comamonadaceae</taxon>
        <taxon>Variovorax</taxon>
    </lineage>
</organism>
<keyword evidence="1" id="KW-0812">Transmembrane</keyword>
<keyword evidence="1" id="KW-0472">Membrane</keyword>
<evidence type="ECO:0000256" key="1">
    <source>
        <dbReference type="SAM" id="Phobius"/>
    </source>
</evidence>
<comment type="caution">
    <text evidence="2">The sequence shown here is derived from an EMBL/GenBank/DDBJ whole genome shotgun (WGS) entry which is preliminary data.</text>
</comment>
<gene>
    <name evidence="2" type="ORF">DI563_01765</name>
</gene>
<dbReference type="EMBL" id="QFPP01000006">
    <property type="protein sequence ID" value="PZQ78040.1"/>
    <property type="molecule type" value="Genomic_DNA"/>
</dbReference>
<proteinExistence type="predicted"/>
<dbReference type="Proteomes" id="UP000249135">
    <property type="component" value="Unassembled WGS sequence"/>
</dbReference>
<reference evidence="2 3" key="1">
    <citation type="submission" date="2017-08" db="EMBL/GenBank/DDBJ databases">
        <title>Infants hospitalized years apart are colonized by the same room-sourced microbial strains.</title>
        <authorList>
            <person name="Brooks B."/>
            <person name="Olm M.R."/>
            <person name="Firek B.A."/>
            <person name="Baker R."/>
            <person name="Thomas B.C."/>
            <person name="Morowitz M.J."/>
            <person name="Banfield J.F."/>
        </authorList>
    </citation>
    <scope>NUCLEOTIDE SEQUENCE [LARGE SCALE GENOMIC DNA]</scope>
    <source>
        <strain evidence="2">S2_005_003_R2_41</strain>
    </source>
</reference>
<evidence type="ECO:0000313" key="2">
    <source>
        <dbReference type="EMBL" id="PZQ78040.1"/>
    </source>
</evidence>
<sequence length="88" mass="9673">MNEAICIAAVAFFFLMCTLIYILIAFLTGATTLALFEDSGRIEEEHAIVIGGLWPVTVPLIFFGAAVYIVHLGVKLFAQAIYYTIKGR</sequence>
<accession>A0A2W5STG1</accession>
<evidence type="ECO:0000313" key="3">
    <source>
        <dbReference type="Proteomes" id="UP000249135"/>
    </source>
</evidence>
<feature type="transmembrane region" description="Helical" evidence="1">
    <location>
        <begin position="7"/>
        <end position="36"/>
    </location>
</feature>
<protein>
    <submittedName>
        <fullName evidence="2">Uncharacterized protein</fullName>
    </submittedName>
</protein>
<keyword evidence="1" id="KW-1133">Transmembrane helix</keyword>
<dbReference type="AlphaFoldDB" id="A0A2W5STG1"/>